<comment type="caution">
    <text evidence="1">The sequence shown here is derived from an EMBL/GenBank/DDBJ whole genome shotgun (WGS) entry which is preliminary data.</text>
</comment>
<dbReference type="STRING" id="314265.R2601_17017"/>
<dbReference type="Proteomes" id="UP000006230">
    <property type="component" value="Unassembled WGS sequence"/>
</dbReference>
<dbReference type="RefSeq" id="WP_007797040.1">
    <property type="nucleotide sequence ID" value="NZ_DS022276.1"/>
</dbReference>
<protein>
    <submittedName>
        <fullName evidence="1">Uncharacterized protein</fullName>
    </submittedName>
</protein>
<reference evidence="1 2" key="1">
    <citation type="journal article" date="2010" name="J. Bacteriol.">
        <title>Genome sequences of Pelagibaca bermudensis HTCC2601T and Maritimibacter alkaliphilus HTCC2654T, the type strains of two marine Roseobacter genera.</title>
        <authorList>
            <person name="Thrash J.C."/>
            <person name="Cho J.C."/>
            <person name="Ferriera S."/>
            <person name="Johnson J."/>
            <person name="Vergin K.L."/>
            <person name="Giovannoni S.J."/>
        </authorList>
    </citation>
    <scope>NUCLEOTIDE SEQUENCE [LARGE SCALE GENOMIC DNA]</scope>
    <source>
        <strain evidence="2">DSM 26914 / JCM 13377 / KCTC 12554 / HTCC2601</strain>
    </source>
</reference>
<gene>
    <name evidence="1" type="ORF">R2601_17017</name>
</gene>
<dbReference type="AlphaFoldDB" id="Q0FM66"/>
<accession>Q0FM66</accession>
<evidence type="ECO:0000313" key="1">
    <source>
        <dbReference type="EMBL" id="EAU45259.1"/>
    </source>
</evidence>
<dbReference type="HOGENOM" id="CLU_153188_0_0_5"/>
<sequence length="114" mass="12621">MDKALYDFDKRQRAVVQKHHKLASGYTTKLNRNGIIEHKPIRRVPFFSLKGLLTAVLGFLVFKGLLCASLGIEEYVARLAHLSQGSALERAGAWLMGADPASQWVASLLQPLFG</sequence>
<name>Q0FM66_SALBH</name>
<evidence type="ECO:0000313" key="2">
    <source>
        <dbReference type="Proteomes" id="UP000006230"/>
    </source>
</evidence>
<keyword evidence="2" id="KW-1185">Reference proteome</keyword>
<dbReference type="eggNOG" id="ENOG50334GT">
    <property type="taxonomic scope" value="Bacteria"/>
</dbReference>
<proteinExistence type="predicted"/>
<dbReference type="OrthoDB" id="7866534at2"/>
<organism evidence="1 2">
    <name type="scientific">Salipiger bermudensis (strain DSM 26914 / JCM 13377 / KCTC 12554 / HTCC2601)</name>
    <name type="common">Pelagibaca bermudensis</name>
    <dbReference type="NCBI Taxonomy" id="314265"/>
    <lineage>
        <taxon>Bacteria</taxon>
        <taxon>Pseudomonadati</taxon>
        <taxon>Pseudomonadota</taxon>
        <taxon>Alphaproteobacteria</taxon>
        <taxon>Rhodobacterales</taxon>
        <taxon>Roseobacteraceae</taxon>
        <taxon>Salipiger</taxon>
    </lineage>
</organism>
<dbReference type="EMBL" id="AATQ01000029">
    <property type="protein sequence ID" value="EAU45259.1"/>
    <property type="molecule type" value="Genomic_DNA"/>
</dbReference>